<evidence type="ECO:0000313" key="2">
    <source>
        <dbReference type="EMBL" id="QJE99043.1"/>
    </source>
</evidence>
<keyword evidence="1" id="KW-1133">Transmembrane helix</keyword>
<keyword evidence="1" id="KW-0472">Membrane</keyword>
<protein>
    <submittedName>
        <fullName evidence="2">Uncharacterized protein</fullName>
    </submittedName>
</protein>
<gene>
    <name evidence="2" type="ORF">HHL09_25770</name>
</gene>
<dbReference type="RefSeq" id="WP_169457529.1">
    <property type="nucleotide sequence ID" value="NZ_CP051774.1"/>
</dbReference>
<dbReference type="AlphaFoldDB" id="A0A858RST6"/>
<name>A0A858RST6_9BACT</name>
<sequence>MDANPYAAPVAAVTGEVPLPSDPEEIRRAHIAHEASVRSVGTLYFLGAMGMTVWTITNAHALITGSELAKESAWGLVAILAVITALQYWMGIGLRRLRKPARAVAAIFSAIGLIAVPIGTVISAYVLYLLMSRKGSMVFSSGYQEVIAATPDVKYKTSKVVWAVLLLFGVVILAFVALGLIAAISAAVKGG</sequence>
<dbReference type="Proteomes" id="UP000501812">
    <property type="component" value="Chromosome"/>
</dbReference>
<dbReference type="KEGG" id="luo:HHL09_25770"/>
<proteinExistence type="predicted"/>
<organism evidence="2 3">
    <name type="scientific">Luteolibacter luteus</name>
    <dbReference type="NCBI Taxonomy" id="2728835"/>
    <lineage>
        <taxon>Bacteria</taxon>
        <taxon>Pseudomonadati</taxon>
        <taxon>Verrucomicrobiota</taxon>
        <taxon>Verrucomicrobiia</taxon>
        <taxon>Verrucomicrobiales</taxon>
        <taxon>Verrucomicrobiaceae</taxon>
        <taxon>Luteolibacter</taxon>
    </lineage>
</organism>
<feature type="transmembrane region" description="Helical" evidence="1">
    <location>
        <begin position="43"/>
        <end position="61"/>
    </location>
</feature>
<reference evidence="2 3" key="1">
    <citation type="submission" date="2020-04" db="EMBL/GenBank/DDBJ databases">
        <title>Luteolibacter sp. G-1-1-1 isolated from soil.</title>
        <authorList>
            <person name="Dahal R.H."/>
        </authorList>
    </citation>
    <scope>NUCLEOTIDE SEQUENCE [LARGE SCALE GENOMIC DNA]</scope>
    <source>
        <strain evidence="2 3">G-1-1-1</strain>
    </source>
</reference>
<accession>A0A858RST6</accession>
<dbReference type="EMBL" id="CP051774">
    <property type="protein sequence ID" value="QJE99043.1"/>
    <property type="molecule type" value="Genomic_DNA"/>
</dbReference>
<feature type="transmembrane region" description="Helical" evidence="1">
    <location>
        <begin position="160"/>
        <end position="188"/>
    </location>
</feature>
<evidence type="ECO:0000313" key="3">
    <source>
        <dbReference type="Proteomes" id="UP000501812"/>
    </source>
</evidence>
<feature type="transmembrane region" description="Helical" evidence="1">
    <location>
        <begin position="73"/>
        <end position="91"/>
    </location>
</feature>
<feature type="transmembrane region" description="Helical" evidence="1">
    <location>
        <begin position="103"/>
        <end position="131"/>
    </location>
</feature>
<evidence type="ECO:0000256" key="1">
    <source>
        <dbReference type="SAM" id="Phobius"/>
    </source>
</evidence>
<keyword evidence="3" id="KW-1185">Reference proteome</keyword>
<keyword evidence="1" id="KW-0812">Transmembrane</keyword>